<dbReference type="InterPro" id="IPR000073">
    <property type="entry name" value="AB_hydrolase_1"/>
</dbReference>
<dbReference type="InterPro" id="IPR000639">
    <property type="entry name" value="Epox_hydrolase-like"/>
</dbReference>
<evidence type="ECO:0000313" key="2">
    <source>
        <dbReference type="EMBL" id="GEM11734.1"/>
    </source>
</evidence>
<dbReference type="EMBL" id="BJWK01000016">
    <property type="protein sequence ID" value="GEM11734.1"/>
    <property type="molecule type" value="Genomic_DNA"/>
</dbReference>
<dbReference type="SUPFAM" id="SSF53474">
    <property type="entry name" value="alpha/beta-Hydrolases"/>
    <property type="match status" value="1"/>
</dbReference>
<dbReference type="PANTHER" id="PTHR43798">
    <property type="entry name" value="MONOACYLGLYCEROL LIPASE"/>
    <property type="match status" value="1"/>
</dbReference>
<dbReference type="GO" id="GO:0047372">
    <property type="term" value="F:monoacylglycerol lipase activity"/>
    <property type="evidence" value="ECO:0007669"/>
    <property type="project" value="TreeGrafter"/>
</dbReference>
<sequence length="270" mass="27796">MSHAPNQNLRQLKFGLTLHVEVLNPEAQQTIVFIHGLGGASTNFAAVIQAAGLANKYRVVSFDFEGHGLSPLSGNGSTSVEGYVASVAEVLDSVGADKATVVGHSLGGLIATTFAATHASRVDKLVLLGPVKKMAPGGVDALTKRAETVRSGGMSAVVDAVSTAGCSAKTNASRPLSKAAVRASLLASQPEGYAQACLALAHADDPDYSAITAPTLIIAGSEDKTSPQPTIDFLSGAIKGAKVARIEDIGHWQQVEDVDAVAREIKSFVQ</sequence>
<gene>
    <name evidence="2" type="ORF">Rt10032_c16g5751</name>
</gene>
<feature type="domain" description="AB hydrolase-1" evidence="1">
    <location>
        <begin position="30"/>
        <end position="257"/>
    </location>
</feature>
<dbReference type="Pfam" id="PF00561">
    <property type="entry name" value="Abhydrolase_1"/>
    <property type="match status" value="1"/>
</dbReference>
<dbReference type="Gene3D" id="3.40.50.1820">
    <property type="entry name" value="alpha/beta hydrolase"/>
    <property type="match status" value="1"/>
</dbReference>
<evidence type="ECO:0000313" key="3">
    <source>
        <dbReference type="Proteomes" id="UP000321518"/>
    </source>
</evidence>
<dbReference type="PANTHER" id="PTHR43798:SF5">
    <property type="entry name" value="MONOACYLGLYCEROL LIPASE ABHD6"/>
    <property type="match status" value="1"/>
</dbReference>
<protein>
    <submittedName>
        <fullName evidence="2">Alpha/beta hydrolase, epoxide hydrolase-like protein</fullName>
    </submittedName>
</protein>
<dbReference type="GO" id="GO:0046464">
    <property type="term" value="P:acylglycerol catabolic process"/>
    <property type="evidence" value="ECO:0007669"/>
    <property type="project" value="TreeGrafter"/>
</dbReference>
<dbReference type="InterPro" id="IPR050266">
    <property type="entry name" value="AB_hydrolase_sf"/>
</dbReference>
<dbReference type="OrthoDB" id="411064at2759"/>
<keyword evidence="2" id="KW-0378">Hydrolase</keyword>
<dbReference type="AlphaFoldDB" id="A0A511KQD7"/>
<dbReference type="Proteomes" id="UP000321518">
    <property type="component" value="Unassembled WGS sequence"/>
</dbReference>
<dbReference type="InterPro" id="IPR029058">
    <property type="entry name" value="AB_hydrolase_fold"/>
</dbReference>
<proteinExistence type="predicted"/>
<dbReference type="GO" id="GO:0016020">
    <property type="term" value="C:membrane"/>
    <property type="evidence" value="ECO:0007669"/>
    <property type="project" value="TreeGrafter"/>
</dbReference>
<name>A0A511KQD7_RHOTO</name>
<accession>A0A511KQD7</accession>
<evidence type="ECO:0000259" key="1">
    <source>
        <dbReference type="Pfam" id="PF00561"/>
    </source>
</evidence>
<dbReference type="PRINTS" id="PR00111">
    <property type="entry name" value="ABHYDROLASE"/>
</dbReference>
<reference evidence="2 3" key="1">
    <citation type="submission" date="2019-07" db="EMBL/GenBank/DDBJ databases">
        <title>Rhodotorula toruloides NBRC10032 genome sequencing.</title>
        <authorList>
            <person name="Shida Y."/>
            <person name="Takaku H."/>
            <person name="Ogasawara W."/>
            <person name="Mori K."/>
        </authorList>
    </citation>
    <scope>NUCLEOTIDE SEQUENCE [LARGE SCALE GENOMIC DNA]</scope>
    <source>
        <strain evidence="2 3">NBRC10032</strain>
    </source>
</reference>
<organism evidence="2 3">
    <name type="scientific">Rhodotorula toruloides</name>
    <name type="common">Yeast</name>
    <name type="synonym">Rhodosporidium toruloides</name>
    <dbReference type="NCBI Taxonomy" id="5286"/>
    <lineage>
        <taxon>Eukaryota</taxon>
        <taxon>Fungi</taxon>
        <taxon>Dikarya</taxon>
        <taxon>Basidiomycota</taxon>
        <taxon>Pucciniomycotina</taxon>
        <taxon>Microbotryomycetes</taxon>
        <taxon>Sporidiobolales</taxon>
        <taxon>Sporidiobolaceae</taxon>
        <taxon>Rhodotorula</taxon>
    </lineage>
</organism>
<comment type="caution">
    <text evidence="2">The sequence shown here is derived from an EMBL/GenBank/DDBJ whole genome shotgun (WGS) entry which is preliminary data.</text>
</comment>
<dbReference type="PRINTS" id="PR00412">
    <property type="entry name" value="EPOXHYDRLASE"/>
</dbReference>